<dbReference type="Proteomes" id="UP000424966">
    <property type="component" value="Chromosome"/>
</dbReference>
<protein>
    <submittedName>
        <fullName evidence="2">DUF551 domain-containing protein</fullName>
    </submittedName>
</protein>
<accession>A0ABX6F726</accession>
<keyword evidence="3" id="KW-1185">Reference proteome</keyword>
<evidence type="ECO:0000313" key="3">
    <source>
        <dbReference type="Proteomes" id="UP000424966"/>
    </source>
</evidence>
<dbReference type="InterPro" id="IPR007539">
    <property type="entry name" value="DUF551"/>
</dbReference>
<evidence type="ECO:0000259" key="1">
    <source>
        <dbReference type="Pfam" id="PF04448"/>
    </source>
</evidence>
<sequence>MGWISVTDRLPKPLIRVWVLTDTGKQTTAYIRKSGEWFLFCRKISADNPVITKWRE</sequence>
<reference evidence="2 3" key="1">
    <citation type="submission" date="2019-11" db="EMBL/GenBank/DDBJ databases">
        <title>FDA dAtabase for Regulatory Grade micrObial Sequences (FDA-ARGOS): Supporting development and validation of Infectious Disease Dx tests.</title>
        <authorList>
            <person name="Patel R."/>
            <person name="Rucinski S."/>
            <person name="Tallon L."/>
            <person name="Sadzewicz L."/>
            <person name="Vavikolanu K."/>
            <person name="Mehta A."/>
            <person name="Aluvathingal J."/>
            <person name="Nadendla S."/>
            <person name="Nandy P."/>
            <person name="Geyer C."/>
            <person name="Yan Y."/>
            <person name="Sichtig H."/>
        </authorList>
    </citation>
    <scope>NUCLEOTIDE SEQUENCE [LARGE SCALE GENOMIC DNA]</scope>
    <source>
        <strain evidence="2 3">FDAARGOS_729</strain>
    </source>
</reference>
<evidence type="ECO:0000313" key="2">
    <source>
        <dbReference type="EMBL" id="QGR70323.1"/>
    </source>
</evidence>
<gene>
    <name evidence="2" type="ORF">FOC37_08000</name>
</gene>
<name>A0ABX6F726_YERIN</name>
<organism evidence="2 3">
    <name type="scientific">Yersinia intermedia</name>
    <dbReference type="NCBI Taxonomy" id="631"/>
    <lineage>
        <taxon>Bacteria</taxon>
        <taxon>Pseudomonadati</taxon>
        <taxon>Pseudomonadota</taxon>
        <taxon>Gammaproteobacteria</taxon>
        <taxon>Enterobacterales</taxon>
        <taxon>Yersiniaceae</taxon>
        <taxon>Yersinia</taxon>
    </lineage>
</organism>
<dbReference type="EMBL" id="CP046294">
    <property type="protein sequence ID" value="QGR70323.1"/>
    <property type="molecule type" value="Genomic_DNA"/>
</dbReference>
<dbReference type="Pfam" id="PF04448">
    <property type="entry name" value="DUF551"/>
    <property type="match status" value="1"/>
</dbReference>
<dbReference type="GeneID" id="58046196"/>
<dbReference type="RefSeq" id="WP_053012060.1">
    <property type="nucleotide sequence ID" value="NZ_CP046293.1"/>
</dbReference>
<proteinExistence type="predicted"/>
<feature type="domain" description="DUF551" evidence="1">
    <location>
        <begin position="2"/>
        <end position="37"/>
    </location>
</feature>